<organism evidence="2 3">
    <name type="scientific">Danionella cerebrum</name>
    <dbReference type="NCBI Taxonomy" id="2873325"/>
    <lineage>
        <taxon>Eukaryota</taxon>
        <taxon>Metazoa</taxon>
        <taxon>Chordata</taxon>
        <taxon>Craniata</taxon>
        <taxon>Vertebrata</taxon>
        <taxon>Euteleostomi</taxon>
        <taxon>Actinopterygii</taxon>
        <taxon>Neopterygii</taxon>
        <taxon>Teleostei</taxon>
        <taxon>Ostariophysi</taxon>
        <taxon>Cypriniformes</taxon>
        <taxon>Danionidae</taxon>
        <taxon>Danioninae</taxon>
        <taxon>Danionella</taxon>
    </lineage>
</organism>
<feature type="compositionally biased region" description="Acidic residues" evidence="1">
    <location>
        <begin position="81"/>
        <end position="93"/>
    </location>
</feature>
<protein>
    <submittedName>
        <fullName evidence="2">Uncharacterized protein</fullName>
    </submittedName>
</protein>
<evidence type="ECO:0000313" key="2">
    <source>
        <dbReference type="EMBL" id="TRY54384.1"/>
    </source>
</evidence>
<evidence type="ECO:0000313" key="3">
    <source>
        <dbReference type="Proteomes" id="UP000316079"/>
    </source>
</evidence>
<dbReference type="AlphaFoldDB" id="A0A553MMI0"/>
<dbReference type="EMBL" id="SRMA01027349">
    <property type="protein sequence ID" value="TRY54384.1"/>
    <property type="molecule type" value="Genomic_DNA"/>
</dbReference>
<dbReference type="Proteomes" id="UP000316079">
    <property type="component" value="Unassembled WGS sequence"/>
</dbReference>
<keyword evidence="3" id="KW-1185">Reference proteome</keyword>
<comment type="caution">
    <text evidence="2">The sequence shown here is derived from an EMBL/GenBank/DDBJ whole genome shotgun (WGS) entry which is preliminary data.</text>
</comment>
<sequence>MVDTVDTVDPVDAVDPVDVEDVDMLEAMGDVVEPRDGVDTAGPIEDVDAVGPMVDVDVIGPVDEVDAIGAIDDVDAIGPMEDVDVDGPIDEADGSVKKPDTEAVDVGCSTGAKDAFELVAGPVVITAVLPIDIPEEFSAEDPVVTVVDDVVALRYVLSENGAEEPIELVVESVDWEVVLLYTPTGTVVPTEDPVNVEDMGVVRVVLLEAGKGELTELEVEADSDEDGAEELMEFVVEPVDWGVALLLYTPTGAVVPSEDPVNVEDIGVLRVVLSEAGKVELTELEVEADNDEDGAEELMEFVVGPVDWGVALLLYTPTGAVVPTEDPVNVEDIGVLRVVLSEAGKGELTELEVEADNDEDGAEELMEFVVGPVDWGVALLLYTPTGAVVPTEDPVNVEDIGVLRVVLSEAEDPSVEDPVVVVYPPDVVIVAVLSEDGEEEMIEIKADAVERDSLVIVVIGGVVAVYDDMEDDVSVVAEVIPGVLGDVAAETNMAVECPVEAGKDVDDSAVVIEVCEVDPTGEGVDPVIDEVDNESTGVAVGVAEDSAVVLGVCEAEVVTPGVLGDVAAETVIAVECPVEAGEDVDDSAVVTVVCEADPTGEVSDPVIDEVDNESTGVAVGGVDDSAVVLGVWDAEVVTPGVLGDVSAEIDVAVECPVEAGEDVDDSAVVTVVCEADPTGEVGDPVIEEVDGESTGVAVGVVEDPAVVLGVWDTEVVTPGVLGDISAEKDMTVECPVEAGADVDDSAVVTVVCEADPTGEVGDPVREEVDGENTGVAVGVVEDPAVVLGVWDAEVVTPGVLGDVSAENDMAVECPVEAGADVDDSAVVTVVCEADPTGEVGDPVIDEVDNESTDVAVGGVDDSAVVLGVWDAEVVTPGVLGDVAAEIDMAVECPVEAGADVDDSAVVTVVCEADPTGEVGDPVIDEVDNESTGVAVGGVDDSAVVLGVWDAEVVTPGVLGDVLAEIDVAVECPVEAGEDVDDSAVVTVVCDPTGEVGDPVIEEVDGESTGVAVGVVEDSAVVLGVWDAEVVTPGVLGDVSAEKDMAVECPVEAGRDVDDSAVVTVVCGAGPPVVVDDPVADEVVSMDVGVVKDSGVVNVVLGVWDTEVVTPGVLGDVSAEIDMAVECPVEAGTDVDDSAVVTVVCEADPTGEVGDPVIDEVDNESTGVAVGVVEDSAVVLGVCEAEVVTPGVLGNVSAEKDMAVECPVEAGGDVDDSAVVTVVCGAGPTVVVDDPVANEVVSMDVGVVKDSGVVIVVC</sequence>
<accession>A0A553MMI0</accession>
<feature type="region of interest" description="Disordered" evidence="1">
    <location>
        <begin position="80"/>
        <end position="101"/>
    </location>
</feature>
<name>A0A553MMI0_9TELE</name>
<proteinExistence type="predicted"/>
<evidence type="ECO:0000256" key="1">
    <source>
        <dbReference type="SAM" id="MobiDB-lite"/>
    </source>
</evidence>
<reference evidence="2 3" key="1">
    <citation type="journal article" date="2019" name="Sci. Data">
        <title>Hybrid genome assembly and annotation of Danionella translucida.</title>
        <authorList>
            <person name="Kadobianskyi M."/>
            <person name="Schulze L."/>
            <person name="Schuelke M."/>
            <person name="Judkewitz B."/>
        </authorList>
    </citation>
    <scope>NUCLEOTIDE SEQUENCE [LARGE SCALE GENOMIC DNA]</scope>
    <source>
        <strain evidence="2 3">Bolton</strain>
    </source>
</reference>
<gene>
    <name evidence="2" type="ORF">DNTS_031397</name>
</gene>